<sequence>MTGHGELRPVEAYAEYLRLLARVHLAPQLKGKMDPSDAVQQTILQAHACRDQFRGRTEEEWVGWLRVILANVLTAALRAYGRKARDLGRERPLDAGLEASASRIEQWLAAEQSSPSQRASRHEQLVRLAVALARLPADQREAVELHHLGGYKIAEVGELMGRSRAAAMGLVFRGLQRLRELLGEGVGDEDRTGG</sequence>
<dbReference type="InterPro" id="IPR013249">
    <property type="entry name" value="RNA_pol_sigma70_r4_t2"/>
</dbReference>
<dbReference type="Gene3D" id="1.10.1740.10">
    <property type="match status" value="1"/>
</dbReference>
<dbReference type="InterPro" id="IPR014326">
    <property type="entry name" value="RNA_pol_sigma-70_Plancto"/>
</dbReference>
<dbReference type="SUPFAM" id="SSF88946">
    <property type="entry name" value="Sigma2 domain of RNA polymerase sigma factors"/>
    <property type="match status" value="1"/>
</dbReference>
<dbReference type="EMBL" id="CP025958">
    <property type="protein sequence ID" value="AWM37958.1"/>
    <property type="molecule type" value="Genomic_DNA"/>
</dbReference>
<dbReference type="CDD" id="cd06171">
    <property type="entry name" value="Sigma70_r4"/>
    <property type="match status" value="1"/>
</dbReference>
<protein>
    <submittedName>
        <fullName evidence="6">RNA polymerase subunit sigma-70</fullName>
    </submittedName>
</protein>
<dbReference type="InterPro" id="IPR039425">
    <property type="entry name" value="RNA_pol_sigma-70-like"/>
</dbReference>
<dbReference type="Pfam" id="PF08281">
    <property type="entry name" value="Sigma70_r4_2"/>
    <property type="match status" value="1"/>
</dbReference>
<dbReference type="OrthoDB" id="265297at2"/>
<dbReference type="InterPro" id="IPR014284">
    <property type="entry name" value="RNA_pol_sigma-70_dom"/>
</dbReference>
<evidence type="ECO:0000313" key="7">
    <source>
        <dbReference type="Proteomes" id="UP000245802"/>
    </source>
</evidence>
<keyword evidence="4" id="KW-0804">Transcription</keyword>
<dbReference type="InterPro" id="IPR013324">
    <property type="entry name" value="RNA_pol_sigma_r3/r4-like"/>
</dbReference>
<dbReference type="RefSeq" id="WP_010047773.1">
    <property type="nucleotide sequence ID" value="NZ_CP025958.1"/>
</dbReference>
<dbReference type="KEGG" id="gog:C1280_13795"/>
<evidence type="ECO:0000256" key="4">
    <source>
        <dbReference type="ARBA" id="ARBA00023163"/>
    </source>
</evidence>
<evidence type="ECO:0000256" key="2">
    <source>
        <dbReference type="ARBA" id="ARBA00023015"/>
    </source>
</evidence>
<reference evidence="6 7" key="1">
    <citation type="submission" date="2018-01" db="EMBL/GenBank/DDBJ databases">
        <title>G. obscuriglobus.</title>
        <authorList>
            <person name="Franke J."/>
            <person name="Blomberg W."/>
            <person name="Selmecki A."/>
        </authorList>
    </citation>
    <scope>NUCLEOTIDE SEQUENCE [LARGE SCALE GENOMIC DNA]</scope>
    <source>
        <strain evidence="6 7">DSM 5831</strain>
    </source>
</reference>
<dbReference type="GO" id="GO:0006352">
    <property type="term" value="P:DNA-templated transcription initiation"/>
    <property type="evidence" value="ECO:0007669"/>
    <property type="project" value="InterPro"/>
</dbReference>
<name>A0A2Z3GX45_9BACT</name>
<keyword evidence="7" id="KW-1185">Reference proteome</keyword>
<gene>
    <name evidence="6" type="ORF">C1280_13795</name>
</gene>
<comment type="similarity">
    <text evidence="1">Belongs to the sigma-70 factor family. ECF subfamily.</text>
</comment>
<dbReference type="NCBIfam" id="TIGR02937">
    <property type="entry name" value="sigma70-ECF"/>
    <property type="match status" value="1"/>
</dbReference>
<dbReference type="PANTHER" id="PTHR43133">
    <property type="entry name" value="RNA POLYMERASE ECF-TYPE SIGMA FACTO"/>
    <property type="match status" value="1"/>
</dbReference>
<evidence type="ECO:0000256" key="1">
    <source>
        <dbReference type="ARBA" id="ARBA00010641"/>
    </source>
</evidence>
<dbReference type="GO" id="GO:0003677">
    <property type="term" value="F:DNA binding"/>
    <property type="evidence" value="ECO:0007669"/>
    <property type="project" value="InterPro"/>
</dbReference>
<keyword evidence="3" id="KW-0731">Sigma factor</keyword>
<organism evidence="6 7">
    <name type="scientific">Gemmata obscuriglobus</name>
    <dbReference type="NCBI Taxonomy" id="114"/>
    <lineage>
        <taxon>Bacteria</taxon>
        <taxon>Pseudomonadati</taxon>
        <taxon>Planctomycetota</taxon>
        <taxon>Planctomycetia</taxon>
        <taxon>Gemmatales</taxon>
        <taxon>Gemmataceae</taxon>
        <taxon>Gemmata</taxon>
    </lineage>
</organism>
<dbReference type="AlphaFoldDB" id="A0A2Z3GX45"/>
<accession>A0A2Z3GX45</accession>
<dbReference type="InterPro" id="IPR036388">
    <property type="entry name" value="WH-like_DNA-bd_sf"/>
</dbReference>
<dbReference type="PANTHER" id="PTHR43133:SF51">
    <property type="entry name" value="RNA POLYMERASE SIGMA FACTOR"/>
    <property type="match status" value="1"/>
</dbReference>
<evidence type="ECO:0000313" key="6">
    <source>
        <dbReference type="EMBL" id="AWM37958.1"/>
    </source>
</evidence>
<dbReference type="Gene3D" id="1.10.10.10">
    <property type="entry name" value="Winged helix-like DNA-binding domain superfamily/Winged helix DNA-binding domain"/>
    <property type="match status" value="1"/>
</dbReference>
<dbReference type="NCBIfam" id="TIGR02984">
    <property type="entry name" value="Sig-70_plancto1"/>
    <property type="match status" value="1"/>
</dbReference>
<dbReference type="SUPFAM" id="SSF88659">
    <property type="entry name" value="Sigma3 and sigma4 domains of RNA polymerase sigma factors"/>
    <property type="match status" value="1"/>
</dbReference>
<proteinExistence type="inferred from homology"/>
<dbReference type="GO" id="GO:0016987">
    <property type="term" value="F:sigma factor activity"/>
    <property type="evidence" value="ECO:0007669"/>
    <property type="project" value="UniProtKB-KW"/>
</dbReference>
<evidence type="ECO:0000256" key="3">
    <source>
        <dbReference type="ARBA" id="ARBA00023082"/>
    </source>
</evidence>
<keyword evidence="2" id="KW-0805">Transcription regulation</keyword>
<dbReference type="InterPro" id="IPR013325">
    <property type="entry name" value="RNA_pol_sigma_r2"/>
</dbReference>
<evidence type="ECO:0000259" key="5">
    <source>
        <dbReference type="Pfam" id="PF08281"/>
    </source>
</evidence>
<dbReference type="Proteomes" id="UP000245802">
    <property type="component" value="Chromosome"/>
</dbReference>
<feature type="domain" description="RNA polymerase sigma factor 70 region 4 type 2" evidence="5">
    <location>
        <begin position="127"/>
        <end position="178"/>
    </location>
</feature>